<dbReference type="RefSeq" id="WP_286487241.1">
    <property type="nucleotide sequence ID" value="NZ_JACAGJ010000015.1"/>
</dbReference>
<evidence type="ECO:0000256" key="1">
    <source>
        <dbReference type="SAM" id="Coils"/>
    </source>
</evidence>
<evidence type="ECO:0000313" key="4">
    <source>
        <dbReference type="Proteomes" id="UP001170959"/>
    </source>
</evidence>
<dbReference type="Gene3D" id="2.40.50.100">
    <property type="match status" value="1"/>
</dbReference>
<organism evidence="3 4">
    <name type="scientific">Empedobacter brevis</name>
    <dbReference type="NCBI Taxonomy" id="247"/>
    <lineage>
        <taxon>Bacteria</taxon>
        <taxon>Pseudomonadati</taxon>
        <taxon>Bacteroidota</taxon>
        <taxon>Flavobacteriia</taxon>
        <taxon>Flavobacteriales</taxon>
        <taxon>Weeksellaceae</taxon>
        <taxon>Empedobacter</taxon>
    </lineage>
</organism>
<feature type="domain" description="Multidrug resistance protein MdtA-like barrel-sandwich hybrid" evidence="2">
    <location>
        <begin position="47"/>
        <end position="220"/>
    </location>
</feature>
<dbReference type="PANTHER" id="PTHR30469">
    <property type="entry name" value="MULTIDRUG RESISTANCE PROTEIN MDTA"/>
    <property type="match status" value="1"/>
</dbReference>
<protein>
    <submittedName>
        <fullName evidence="3">HlyD family efflux transporter periplasmic adaptor subunit</fullName>
    </submittedName>
</protein>
<dbReference type="Proteomes" id="UP001170959">
    <property type="component" value="Unassembled WGS sequence"/>
</dbReference>
<dbReference type="EMBL" id="JACAGJ010000015">
    <property type="protein sequence ID" value="MDM1074321.1"/>
    <property type="molecule type" value="Genomic_DNA"/>
</dbReference>
<dbReference type="Gene3D" id="2.40.420.20">
    <property type="match status" value="1"/>
</dbReference>
<dbReference type="SUPFAM" id="SSF111369">
    <property type="entry name" value="HlyD-like secretion proteins"/>
    <property type="match status" value="1"/>
</dbReference>
<dbReference type="AlphaFoldDB" id="A0AAJ1QI37"/>
<dbReference type="Gene3D" id="1.10.287.470">
    <property type="entry name" value="Helix hairpin bin"/>
    <property type="match status" value="1"/>
</dbReference>
<dbReference type="Pfam" id="PF25917">
    <property type="entry name" value="BSH_RND"/>
    <property type="match status" value="1"/>
</dbReference>
<dbReference type="InterPro" id="IPR058625">
    <property type="entry name" value="MdtA-like_BSH"/>
</dbReference>
<proteinExistence type="predicted"/>
<keyword evidence="1" id="KW-0175">Coiled coil</keyword>
<sequence>MKNIVIILSLLTIFSCNKTKKEKPIVQDIKELVFASGQLEWDDSYNLTAQTDGVLQNVTFEVGTTVNKGNIIATIDNKTNEISTQIAQEQLVISNENLTANSPALLQLQQNIQFAESKYQQDKAQEERYKRLYESQSVAKVEYENMQLNSKNSLSNLNALKKQANQILQNAKLQQISTKGQVQNSKVLQNYNRIVVTESGTIIKKLKTTGDYVRKGDVIATIANSNKLEAILNVDENSIGKIKIGQTVYVSLNSNKDDILNGKISEILSAFDEKTQSFICKVIFDKSIQNSIFGTQLEANILVGEKKNALLIPRSYVGFGNKVNVKGKDEYVIIKPGIISTEYVEVLSGISKNDVILPLKL</sequence>
<dbReference type="GO" id="GO:0015562">
    <property type="term" value="F:efflux transmembrane transporter activity"/>
    <property type="evidence" value="ECO:0007669"/>
    <property type="project" value="TreeGrafter"/>
</dbReference>
<accession>A0AAJ1QI37</accession>
<comment type="caution">
    <text evidence="3">The sequence shown here is derived from an EMBL/GenBank/DDBJ whole genome shotgun (WGS) entry which is preliminary data.</text>
</comment>
<name>A0AAJ1QI37_9FLAO</name>
<reference evidence="3" key="2">
    <citation type="journal article" date="2022" name="Sci. Total Environ.">
        <title>Prevalence, transmission, and molecular epidemiology of tet(X)-positive bacteria among humans, animals, and environmental niches in China: An epidemiological, and genomic-based study.</title>
        <authorList>
            <person name="Dong N."/>
            <person name="Zeng Y."/>
            <person name="Cai C."/>
            <person name="Sun C."/>
            <person name="Lu J."/>
            <person name="Liu C."/>
            <person name="Zhou H."/>
            <person name="Sun Q."/>
            <person name="Shu L."/>
            <person name="Wang H."/>
            <person name="Wang Y."/>
            <person name="Wang S."/>
            <person name="Wu C."/>
            <person name="Chan E.W."/>
            <person name="Chen G."/>
            <person name="Shen Z."/>
            <person name="Chen S."/>
            <person name="Zhang R."/>
        </authorList>
    </citation>
    <scope>NUCLEOTIDE SEQUENCE</scope>
    <source>
        <strain evidence="3">R655-4</strain>
    </source>
</reference>
<evidence type="ECO:0000259" key="2">
    <source>
        <dbReference type="Pfam" id="PF25917"/>
    </source>
</evidence>
<gene>
    <name evidence="3" type="ORF">HX001_17695</name>
</gene>
<evidence type="ECO:0000313" key="3">
    <source>
        <dbReference type="EMBL" id="MDM1074321.1"/>
    </source>
</evidence>
<reference evidence="3" key="1">
    <citation type="submission" date="2020-06" db="EMBL/GenBank/DDBJ databases">
        <authorList>
            <person name="Dong N."/>
        </authorList>
    </citation>
    <scope>NUCLEOTIDE SEQUENCE</scope>
    <source>
        <strain evidence="3">R655-4</strain>
    </source>
</reference>
<dbReference type="GO" id="GO:1990281">
    <property type="term" value="C:efflux pump complex"/>
    <property type="evidence" value="ECO:0007669"/>
    <property type="project" value="TreeGrafter"/>
</dbReference>
<feature type="coiled-coil region" evidence="1">
    <location>
        <begin position="105"/>
        <end position="174"/>
    </location>
</feature>
<dbReference type="Gene3D" id="2.40.30.170">
    <property type="match status" value="1"/>
</dbReference>
<dbReference type="PROSITE" id="PS51257">
    <property type="entry name" value="PROKAR_LIPOPROTEIN"/>
    <property type="match status" value="1"/>
</dbReference>